<dbReference type="EMBL" id="LAZR01005913">
    <property type="protein sequence ID" value="KKM96185.1"/>
    <property type="molecule type" value="Genomic_DNA"/>
</dbReference>
<evidence type="ECO:0000313" key="2">
    <source>
        <dbReference type="EMBL" id="KKM96185.1"/>
    </source>
</evidence>
<dbReference type="AlphaFoldDB" id="A0A0F9P551"/>
<reference evidence="2" key="1">
    <citation type="journal article" date="2015" name="Nature">
        <title>Complex archaea that bridge the gap between prokaryotes and eukaryotes.</title>
        <authorList>
            <person name="Spang A."/>
            <person name="Saw J.H."/>
            <person name="Jorgensen S.L."/>
            <person name="Zaremba-Niedzwiedzka K."/>
            <person name="Martijn J."/>
            <person name="Lind A.E."/>
            <person name="van Eijk R."/>
            <person name="Schleper C."/>
            <person name="Guy L."/>
            <person name="Ettema T.J."/>
        </authorList>
    </citation>
    <scope>NUCLEOTIDE SEQUENCE</scope>
</reference>
<feature type="region of interest" description="Disordered" evidence="1">
    <location>
        <begin position="785"/>
        <end position="816"/>
    </location>
</feature>
<feature type="region of interest" description="Disordered" evidence="1">
    <location>
        <begin position="545"/>
        <end position="572"/>
    </location>
</feature>
<feature type="compositionally biased region" description="Basic residues" evidence="1">
    <location>
        <begin position="799"/>
        <end position="816"/>
    </location>
</feature>
<comment type="caution">
    <text evidence="2">The sequence shown here is derived from an EMBL/GenBank/DDBJ whole genome shotgun (WGS) entry which is preliminary data.</text>
</comment>
<proteinExistence type="predicted"/>
<gene>
    <name evidence="2" type="ORF">LCGC14_1180720</name>
</gene>
<evidence type="ECO:0000256" key="1">
    <source>
        <dbReference type="SAM" id="MobiDB-lite"/>
    </source>
</evidence>
<organism evidence="2">
    <name type="scientific">marine sediment metagenome</name>
    <dbReference type="NCBI Taxonomy" id="412755"/>
    <lineage>
        <taxon>unclassified sequences</taxon>
        <taxon>metagenomes</taxon>
        <taxon>ecological metagenomes</taxon>
    </lineage>
</organism>
<protein>
    <submittedName>
        <fullName evidence="2">Uncharacterized protein</fullName>
    </submittedName>
</protein>
<sequence>MMVITRKERVRRAIKFQDPDGFYLPRNVAENGRELKPQVRVANRPIGGAAAGFEKPRQMPTMVRGIKAGFSYPPFNEALTKYVDSVAIRVAEKNLGKAVLKLEKKGARGRVSLFQTRDVDIPAEVSDVINKEVAKIKGVVGSEEGNLFTQINNNLRGIMASGDASRVGIQSLPFMADNPRLALASFRVAFRTLLDPDAITEFVKNFDEQALAKATPTSDRWVSSGLEFSKSSGAGTDIGGLSTIIEQKTGPFGSLIKRTNRLFSDGGNIDRLNMADMLYKQQQEGGIGLLGSATNIKSGASEQEILDAISRIVNRSSGFTDNVIGGDLGRAIFFAPRFFTSQLETIIKAFSDGTIEGQIARRQMTKLFAAGAGITFLINEVRDKETVFDPRDSNFMRIRDVFGADISLFGPWDSLIRGFVRSVPHPTSDGGFTLGKPDNFLRSKLSPVLSLTIDLISGETFLGEESRTPENLIRSVMPFALGDIDEESFTTTAGAVEAATGFLGVKTTPLTFSEELDNLLSNAGIERDDPDYLIKRREWMAQNQDKVPRAKRGEFKERQEIRDDVTSRRKANEQFTINGKQSLVDFRETRSGLLKEQRIRLDAIGDFSSNTNTQQEEWLDSYFNILESSQDEISGDVNSDLFDTALAPWLATNGKEALDFVHEFLGAGLGEVESAYYDDLRVLDEAGFFNINRYRGMQSSLTEAEINQWASHVDSARLANPSLQTQTFARTSKALLGTVISPEELRDVINSRKVRFENPEYTKLKRDFRKELLWFNPRADWNAYTTSQPVQPTASGSRRGTRRGRVRARSIRRSIR</sequence>
<feature type="compositionally biased region" description="Basic and acidic residues" evidence="1">
    <location>
        <begin position="546"/>
        <end position="572"/>
    </location>
</feature>
<name>A0A0F9P551_9ZZZZ</name>
<accession>A0A0F9P551</accession>